<evidence type="ECO:0000256" key="2">
    <source>
        <dbReference type="SAM" id="SignalP"/>
    </source>
</evidence>
<accession>A0A7Z9A667</accession>
<dbReference type="PROSITE" id="PS51257">
    <property type="entry name" value="PROKAR_LIPOPROTEIN"/>
    <property type="match status" value="1"/>
</dbReference>
<proteinExistence type="predicted"/>
<organism evidence="4 5">
    <name type="scientific">Rothia aeria</name>
    <dbReference type="NCBI Taxonomy" id="172042"/>
    <lineage>
        <taxon>Bacteria</taxon>
        <taxon>Bacillati</taxon>
        <taxon>Actinomycetota</taxon>
        <taxon>Actinomycetes</taxon>
        <taxon>Micrococcales</taxon>
        <taxon>Micrococcaceae</taxon>
        <taxon>Rothia</taxon>
    </lineage>
</organism>
<reference evidence="4 5" key="1">
    <citation type="submission" date="2018-12" db="EMBL/GenBank/DDBJ databases">
        <authorList>
            <consortium name="Pathogen Informatics"/>
        </authorList>
    </citation>
    <scope>NUCLEOTIDE SEQUENCE [LARGE SCALE GENOMIC DNA]</scope>
    <source>
        <strain evidence="4 5">NCTC10207</strain>
    </source>
</reference>
<dbReference type="EMBL" id="LR134479">
    <property type="protein sequence ID" value="VEI24902.1"/>
    <property type="molecule type" value="Genomic_DNA"/>
</dbReference>
<feature type="chain" id="PRO_5038556445" description="DUF6318 domain-containing protein" evidence="2">
    <location>
        <begin position="24"/>
        <end position="238"/>
    </location>
</feature>
<dbReference type="RefSeq" id="WP_126500733.1">
    <property type="nucleotide sequence ID" value="NZ_CAUOLR010000022.1"/>
</dbReference>
<protein>
    <recommendedName>
        <fullName evidence="3">DUF6318 domain-containing protein</fullName>
    </recommendedName>
</protein>
<keyword evidence="2" id="KW-0732">Signal</keyword>
<evidence type="ECO:0000259" key="3">
    <source>
        <dbReference type="Pfam" id="PF19843"/>
    </source>
</evidence>
<evidence type="ECO:0000313" key="5">
    <source>
        <dbReference type="Proteomes" id="UP000282386"/>
    </source>
</evidence>
<dbReference type="Pfam" id="PF19843">
    <property type="entry name" value="DUF6318"/>
    <property type="match status" value="1"/>
</dbReference>
<dbReference type="AlphaFoldDB" id="A0A7Z9A667"/>
<feature type="compositionally biased region" description="Basic and acidic residues" evidence="1">
    <location>
        <begin position="57"/>
        <end position="71"/>
    </location>
</feature>
<evidence type="ECO:0000313" key="4">
    <source>
        <dbReference type="EMBL" id="VEI24902.1"/>
    </source>
</evidence>
<feature type="domain" description="DUF6318" evidence="3">
    <location>
        <begin position="75"/>
        <end position="229"/>
    </location>
</feature>
<gene>
    <name evidence="4" type="ORF">NCTC10207_02312</name>
</gene>
<feature type="compositionally biased region" description="Low complexity" evidence="1">
    <location>
        <begin position="36"/>
        <end position="56"/>
    </location>
</feature>
<feature type="region of interest" description="Disordered" evidence="1">
    <location>
        <begin position="32"/>
        <end position="97"/>
    </location>
</feature>
<evidence type="ECO:0000256" key="1">
    <source>
        <dbReference type="SAM" id="MobiDB-lite"/>
    </source>
</evidence>
<name>A0A7Z9A667_9MICC</name>
<dbReference type="Proteomes" id="UP000282386">
    <property type="component" value="Chromosome"/>
</dbReference>
<feature type="signal peptide" evidence="2">
    <location>
        <begin position="1"/>
        <end position="23"/>
    </location>
</feature>
<dbReference type="InterPro" id="IPR046281">
    <property type="entry name" value="DUF6318"/>
</dbReference>
<sequence length="238" mass="25867">MTSVFNRRTALGLLGAGSAAFLAACAPLRSVKKGAESPSESASESPASTASASPTAQKKDYSGEARLEKYDTSAGTYEPGTSEHPPRNMPKPIKPDNMNENSVAGFYSTLAFYAAGLEYAMRSGDTTYMDQVKLEKREKEGFEGKFSQYVSYVAGGLVWYSNVKVVFDLKSSEPNKTSQYYLWPAEMRIDVGTHVYAVNGQSKPVSAKEQKHSMNAVFRGEYIDGVWQIGTLGSLQSS</sequence>